<protein>
    <submittedName>
        <fullName evidence="7">Sigma-70 family RNA polymerase sigma factor</fullName>
    </submittedName>
</protein>
<dbReference type="Gene3D" id="1.10.1740.10">
    <property type="match status" value="1"/>
</dbReference>
<dbReference type="RefSeq" id="WP_105947648.1">
    <property type="nucleotide sequence ID" value="NZ_JBIBKN010000004.1"/>
</dbReference>
<evidence type="ECO:0000313" key="7">
    <source>
        <dbReference type="EMBL" id="RII77612.1"/>
    </source>
</evidence>
<dbReference type="EMBL" id="QWLL01000029">
    <property type="protein sequence ID" value="RII77612.1"/>
    <property type="molecule type" value="Genomic_DNA"/>
</dbReference>
<dbReference type="Gene3D" id="1.10.10.10">
    <property type="entry name" value="Winged helix-like DNA-binding domain superfamily/Winged helix DNA-binding domain"/>
    <property type="match status" value="1"/>
</dbReference>
<dbReference type="NCBIfam" id="TIGR02937">
    <property type="entry name" value="sigma70-ECF"/>
    <property type="match status" value="1"/>
</dbReference>
<evidence type="ECO:0000259" key="5">
    <source>
        <dbReference type="Pfam" id="PF04542"/>
    </source>
</evidence>
<sequence length="175" mass="19671">MPPSPPPSDVGSLYHLHHGWVRNLFRHKLGNAHDAAELAHDVFLRLLSKPRTFASDADAKAFLGAMSRNMCVDFWRRRRVEQAWLEVMAERPEAFQPSEEHRALMLETLLQVQAMLERLPATVAEAFVLAQVHGLGYRAIAEQLGVSERTVTSYMAKAMFHCAVLEAELAGLKVL</sequence>
<comment type="similarity">
    <text evidence="1">Belongs to the sigma-70 factor family. ECF subfamily.</text>
</comment>
<dbReference type="Pfam" id="PF04542">
    <property type="entry name" value="Sigma70_r2"/>
    <property type="match status" value="1"/>
</dbReference>
<dbReference type="Pfam" id="PF08281">
    <property type="entry name" value="Sigma70_r4_2"/>
    <property type="match status" value="1"/>
</dbReference>
<evidence type="ECO:0000256" key="1">
    <source>
        <dbReference type="ARBA" id="ARBA00010641"/>
    </source>
</evidence>
<evidence type="ECO:0000256" key="3">
    <source>
        <dbReference type="ARBA" id="ARBA00023082"/>
    </source>
</evidence>
<organism evidence="7 8">
    <name type="scientific">Pseudomonas monteilii</name>
    <dbReference type="NCBI Taxonomy" id="76759"/>
    <lineage>
        <taxon>Bacteria</taxon>
        <taxon>Pseudomonadati</taxon>
        <taxon>Pseudomonadota</taxon>
        <taxon>Gammaproteobacteria</taxon>
        <taxon>Pseudomonadales</taxon>
        <taxon>Pseudomonadaceae</taxon>
        <taxon>Pseudomonas</taxon>
    </lineage>
</organism>
<proteinExistence type="inferred from homology"/>
<dbReference type="PANTHER" id="PTHR43133:SF63">
    <property type="entry name" value="RNA POLYMERASE SIGMA FACTOR FECI-RELATED"/>
    <property type="match status" value="1"/>
</dbReference>
<dbReference type="AlphaFoldDB" id="A0A399M737"/>
<keyword evidence="4" id="KW-0804">Transcription</keyword>
<evidence type="ECO:0000259" key="6">
    <source>
        <dbReference type="Pfam" id="PF08281"/>
    </source>
</evidence>
<feature type="domain" description="RNA polymerase sigma factor 70 region 4 type 2" evidence="6">
    <location>
        <begin position="110"/>
        <end position="159"/>
    </location>
</feature>
<dbReference type="SUPFAM" id="SSF88946">
    <property type="entry name" value="Sigma2 domain of RNA polymerase sigma factors"/>
    <property type="match status" value="1"/>
</dbReference>
<dbReference type="InterPro" id="IPR014284">
    <property type="entry name" value="RNA_pol_sigma-70_dom"/>
</dbReference>
<dbReference type="InterPro" id="IPR039425">
    <property type="entry name" value="RNA_pol_sigma-70-like"/>
</dbReference>
<dbReference type="InterPro" id="IPR036388">
    <property type="entry name" value="WH-like_DNA-bd_sf"/>
</dbReference>
<evidence type="ECO:0000313" key="8">
    <source>
        <dbReference type="Proteomes" id="UP000265875"/>
    </source>
</evidence>
<accession>A0A399M737</accession>
<dbReference type="SUPFAM" id="SSF88659">
    <property type="entry name" value="Sigma3 and sigma4 domains of RNA polymerase sigma factors"/>
    <property type="match status" value="1"/>
</dbReference>
<comment type="caution">
    <text evidence="7">The sequence shown here is derived from an EMBL/GenBank/DDBJ whole genome shotgun (WGS) entry which is preliminary data.</text>
</comment>
<feature type="domain" description="RNA polymerase sigma-70 region 2" evidence="5">
    <location>
        <begin position="13"/>
        <end position="79"/>
    </location>
</feature>
<dbReference type="Proteomes" id="UP000265875">
    <property type="component" value="Unassembled WGS sequence"/>
</dbReference>
<dbReference type="InterPro" id="IPR007627">
    <property type="entry name" value="RNA_pol_sigma70_r2"/>
</dbReference>
<dbReference type="InterPro" id="IPR013324">
    <property type="entry name" value="RNA_pol_sigma_r3/r4-like"/>
</dbReference>
<evidence type="ECO:0000256" key="2">
    <source>
        <dbReference type="ARBA" id="ARBA00023015"/>
    </source>
</evidence>
<dbReference type="GO" id="GO:0016987">
    <property type="term" value="F:sigma factor activity"/>
    <property type="evidence" value="ECO:0007669"/>
    <property type="project" value="UniProtKB-KW"/>
</dbReference>
<evidence type="ECO:0000256" key="4">
    <source>
        <dbReference type="ARBA" id="ARBA00023163"/>
    </source>
</evidence>
<dbReference type="InterPro" id="IPR013249">
    <property type="entry name" value="RNA_pol_sigma70_r4_t2"/>
</dbReference>
<name>A0A399M737_9PSED</name>
<keyword evidence="2" id="KW-0805">Transcription regulation</keyword>
<gene>
    <name evidence="7" type="ORF">D0894_11730</name>
</gene>
<dbReference type="GO" id="GO:0006352">
    <property type="term" value="P:DNA-templated transcription initiation"/>
    <property type="evidence" value="ECO:0007669"/>
    <property type="project" value="InterPro"/>
</dbReference>
<dbReference type="PANTHER" id="PTHR43133">
    <property type="entry name" value="RNA POLYMERASE ECF-TYPE SIGMA FACTO"/>
    <property type="match status" value="1"/>
</dbReference>
<keyword evidence="3" id="KW-0731">Sigma factor</keyword>
<dbReference type="InterPro" id="IPR013325">
    <property type="entry name" value="RNA_pol_sigma_r2"/>
</dbReference>
<reference evidence="7 8" key="1">
    <citation type="submission" date="2018-08" db="EMBL/GenBank/DDBJ databases">
        <title>Draft genome sequence of the cyanotroph, Pseudomonas monteilii BCN3.</title>
        <authorList>
            <person name="Jones L.B."/>
            <person name="Kunz D.A."/>
        </authorList>
    </citation>
    <scope>NUCLEOTIDE SEQUENCE [LARGE SCALE GENOMIC DNA]</scope>
    <source>
        <strain evidence="7 8">BCN3</strain>
    </source>
</reference>
<dbReference type="GO" id="GO:0003677">
    <property type="term" value="F:DNA binding"/>
    <property type="evidence" value="ECO:0007669"/>
    <property type="project" value="InterPro"/>
</dbReference>